<name>A0A2H3IT13_WOLCO</name>
<dbReference type="EMBL" id="KB467831">
    <property type="protein sequence ID" value="PCH33120.1"/>
    <property type="molecule type" value="Genomic_DNA"/>
</dbReference>
<protein>
    <submittedName>
        <fullName evidence="1">Uncharacterized protein</fullName>
    </submittedName>
</protein>
<evidence type="ECO:0000313" key="1">
    <source>
        <dbReference type="EMBL" id="PCH33120.1"/>
    </source>
</evidence>
<proteinExistence type="predicted"/>
<evidence type="ECO:0000313" key="2">
    <source>
        <dbReference type="Proteomes" id="UP000218811"/>
    </source>
</evidence>
<dbReference type="Proteomes" id="UP000218811">
    <property type="component" value="Unassembled WGS sequence"/>
</dbReference>
<accession>A0A2H3IT13</accession>
<dbReference type="AlphaFoldDB" id="A0A2H3IT13"/>
<gene>
    <name evidence="1" type="ORF">WOLCODRAFT_159852</name>
</gene>
<keyword evidence="2" id="KW-1185">Reference proteome</keyword>
<sequence length="117" mass="12731">MYLSLGLHPSDSWSLLSEVETKTTSMLKIMRRVRQELGGRHPGRPAQGRQPPTLRGVLAEAVACGSQTRASDRRRMLWLGESSDDATSLVPPMAPLSVRVKECEGEVGGDDANEVDS</sequence>
<organism evidence="1 2">
    <name type="scientific">Wolfiporia cocos (strain MD-104)</name>
    <name type="common">Brown rot fungus</name>
    <dbReference type="NCBI Taxonomy" id="742152"/>
    <lineage>
        <taxon>Eukaryota</taxon>
        <taxon>Fungi</taxon>
        <taxon>Dikarya</taxon>
        <taxon>Basidiomycota</taxon>
        <taxon>Agaricomycotina</taxon>
        <taxon>Agaricomycetes</taxon>
        <taxon>Polyporales</taxon>
        <taxon>Phaeolaceae</taxon>
        <taxon>Wolfiporia</taxon>
    </lineage>
</organism>
<reference evidence="1 2" key="1">
    <citation type="journal article" date="2012" name="Science">
        <title>The Paleozoic origin of enzymatic lignin decomposition reconstructed from 31 fungal genomes.</title>
        <authorList>
            <person name="Floudas D."/>
            <person name="Binder M."/>
            <person name="Riley R."/>
            <person name="Barry K."/>
            <person name="Blanchette R.A."/>
            <person name="Henrissat B."/>
            <person name="Martinez A.T."/>
            <person name="Otillar R."/>
            <person name="Spatafora J.W."/>
            <person name="Yadav J.S."/>
            <person name="Aerts A."/>
            <person name="Benoit I."/>
            <person name="Boyd A."/>
            <person name="Carlson A."/>
            <person name="Copeland A."/>
            <person name="Coutinho P.M."/>
            <person name="de Vries R.P."/>
            <person name="Ferreira P."/>
            <person name="Findley K."/>
            <person name="Foster B."/>
            <person name="Gaskell J."/>
            <person name="Glotzer D."/>
            <person name="Gorecki P."/>
            <person name="Heitman J."/>
            <person name="Hesse C."/>
            <person name="Hori C."/>
            <person name="Igarashi K."/>
            <person name="Jurgens J.A."/>
            <person name="Kallen N."/>
            <person name="Kersten P."/>
            <person name="Kohler A."/>
            <person name="Kuees U."/>
            <person name="Kumar T.K.A."/>
            <person name="Kuo A."/>
            <person name="LaButti K."/>
            <person name="Larrondo L.F."/>
            <person name="Lindquist E."/>
            <person name="Ling A."/>
            <person name="Lombard V."/>
            <person name="Lucas S."/>
            <person name="Lundell T."/>
            <person name="Martin R."/>
            <person name="McLaughlin D.J."/>
            <person name="Morgenstern I."/>
            <person name="Morin E."/>
            <person name="Murat C."/>
            <person name="Nagy L.G."/>
            <person name="Nolan M."/>
            <person name="Ohm R.A."/>
            <person name="Patyshakuliyeva A."/>
            <person name="Rokas A."/>
            <person name="Ruiz-Duenas F.J."/>
            <person name="Sabat G."/>
            <person name="Salamov A."/>
            <person name="Samejima M."/>
            <person name="Schmutz J."/>
            <person name="Slot J.C."/>
            <person name="St John F."/>
            <person name="Stenlid J."/>
            <person name="Sun H."/>
            <person name="Sun S."/>
            <person name="Syed K."/>
            <person name="Tsang A."/>
            <person name="Wiebenga A."/>
            <person name="Young D."/>
            <person name="Pisabarro A."/>
            <person name="Eastwood D.C."/>
            <person name="Martin F."/>
            <person name="Cullen D."/>
            <person name="Grigoriev I.V."/>
            <person name="Hibbett D.S."/>
        </authorList>
    </citation>
    <scope>NUCLEOTIDE SEQUENCE [LARGE SCALE GENOMIC DNA]</scope>
    <source>
        <strain evidence="1 2">MD-104</strain>
    </source>
</reference>